<evidence type="ECO:0000313" key="2">
    <source>
        <dbReference type="Proteomes" id="UP001197974"/>
    </source>
</evidence>
<dbReference type="Pfam" id="PF10008">
    <property type="entry name" value="DUF2251"/>
    <property type="match status" value="1"/>
</dbReference>
<accession>A0ABY9JSB5</accession>
<dbReference type="InterPro" id="IPR014449">
    <property type="entry name" value="UCP007050_HI0931"/>
</dbReference>
<name>A0ABY9JSB5_9BACI</name>
<sequence length="131" mass="14659">MNDQEEGFVIDGISPDGKWLVVFEDNGEPAYLYLYSLTSSGDISGIVDHLWIYNQISPPIDECDQVSIVWSADSMKSIIIVDGECWGMFDLLSMRKLTAPRDQNIIVTIPLEIWEEGIPSQLGETLGVLLH</sequence>
<dbReference type="Proteomes" id="UP001197974">
    <property type="component" value="Chromosome"/>
</dbReference>
<dbReference type="EMBL" id="CP129013">
    <property type="protein sequence ID" value="WLR42291.1"/>
    <property type="molecule type" value="Genomic_DNA"/>
</dbReference>
<keyword evidence="2" id="KW-1185">Reference proteome</keyword>
<proteinExistence type="predicted"/>
<protein>
    <submittedName>
        <fullName evidence="1">DUF2251 domain-containing protein</fullName>
    </submittedName>
</protein>
<reference evidence="1 2" key="1">
    <citation type="submission" date="2023-06" db="EMBL/GenBank/DDBJ databases">
        <title>Five Gram-positive bacteria isolated from mangrove sediments in Shenzhen, Guangdong, China.</title>
        <authorList>
            <person name="Yu S."/>
            <person name="Zheng W."/>
            <person name="Huang Y."/>
        </authorList>
    </citation>
    <scope>NUCLEOTIDE SEQUENCE [LARGE SCALE GENOMIC DNA]</scope>
    <source>
        <strain evidence="1 2">SaN35-3</strain>
    </source>
</reference>
<organism evidence="1 2">
    <name type="scientific">Bacillus carboniphilus</name>
    <dbReference type="NCBI Taxonomy" id="86663"/>
    <lineage>
        <taxon>Bacteria</taxon>
        <taxon>Bacillati</taxon>
        <taxon>Bacillota</taxon>
        <taxon>Bacilli</taxon>
        <taxon>Bacillales</taxon>
        <taxon>Bacillaceae</taxon>
        <taxon>Bacillus</taxon>
    </lineage>
</organism>
<gene>
    <name evidence="1" type="ORF">LC087_16440</name>
</gene>
<dbReference type="RefSeq" id="WP_226542665.1">
    <property type="nucleotide sequence ID" value="NZ_CP129013.1"/>
</dbReference>
<evidence type="ECO:0000313" key="1">
    <source>
        <dbReference type="EMBL" id="WLR42291.1"/>
    </source>
</evidence>